<evidence type="ECO:0000259" key="1">
    <source>
        <dbReference type="Pfam" id="PF20594"/>
    </source>
</evidence>
<sequence length="478" mass="56516">MKKKYLIIALLSLQSLHCQIPLGLGTSSSETLSSNWKYKLTSFSYDNEIANLKGESFVSYNNFKSGEIYKINRSFDLWEGEPLFVAISNDGRKIIYIKDRAYYGGEEHKNVTVYLDGKLTKAYTTEEFINCDRQREKCEMFSENRDQLFKPSGGTFLEYKDRVTDQNKFLIKNYVFNKNDTIYITDARKKVTLFDLNNISIIQSKIDFDSLYPKIKNIQAIQSRISYYEYPFKYVSDIENIQNNEKLSQAISVLSNLKFISSNSQEYYKFRLHKIELTGYMNRNGKFEIDSISADLIFDQQKIINYIDNTTFKTDFIPAGLDKIYVRTFFGGYRSFDEKIAEKETIRIKEKEEEEYKKRLTLDKIDNFYIPKNLYECNTELDKILDLESKNMLAETEERESIQHHFGLGMWIRNNWGLHGGSRLLKYFHDRSTKKKRFNSSETISDIIIEQYIKWLKGDKTAWEKWEKQNPVKRNKSQ</sequence>
<dbReference type="Proteomes" id="UP000319175">
    <property type="component" value="Unassembled WGS sequence"/>
</dbReference>
<dbReference type="RefSeq" id="WP_140001341.1">
    <property type="nucleotide sequence ID" value="NZ_VFJE01000055.1"/>
</dbReference>
<dbReference type="Pfam" id="PF20594">
    <property type="entry name" value="DUF6794"/>
    <property type="match status" value="1"/>
</dbReference>
<feature type="domain" description="DUF6794" evidence="1">
    <location>
        <begin position="370"/>
        <end position="456"/>
    </location>
</feature>
<protein>
    <recommendedName>
        <fullName evidence="1">DUF6794 domain-containing protein</fullName>
    </recommendedName>
</protein>
<gene>
    <name evidence="2" type="ORF">FJA49_12940</name>
</gene>
<comment type="caution">
    <text evidence="2">The sequence shown here is derived from an EMBL/GenBank/DDBJ whole genome shotgun (WGS) entry which is preliminary data.</text>
</comment>
<dbReference type="InterPro" id="IPR046744">
    <property type="entry name" value="DUF6794"/>
</dbReference>
<organism evidence="2 3">
    <name type="scientific">Flavobacterium microcysteis</name>
    <dbReference type="NCBI Taxonomy" id="2596891"/>
    <lineage>
        <taxon>Bacteria</taxon>
        <taxon>Pseudomonadati</taxon>
        <taxon>Bacteroidota</taxon>
        <taxon>Flavobacteriia</taxon>
        <taxon>Flavobacteriales</taxon>
        <taxon>Flavobacteriaceae</taxon>
        <taxon>Flavobacterium</taxon>
    </lineage>
</organism>
<reference evidence="2 3" key="1">
    <citation type="submission" date="2019-06" db="EMBL/GenBank/DDBJ databases">
        <title>Flavobacterium sp. MaA-Y11 from geoumgang.</title>
        <authorList>
            <person name="Jeong S."/>
        </authorList>
    </citation>
    <scope>NUCLEOTIDE SEQUENCE [LARGE SCALE GENOMIC DNA]</scope>
    <source>
        <strain evidence="2 3">MaA-Y11</strain>
    </source>
</reference>
<dbReference type="EMBL" id="VFJE01000055">
    <property type="protein sequence ID" value="TPD67181.1"/>
    <property type="molecule type" value="Genomic_DNA"/>
</dbReference>
<accession>A0A501Q5J3</accession>
<evidence type="ECO:0000313" key="3">
    <source>
        <dbReference type="Proteomes" id="UP000319175"/>
    </source>
</evidence>
<name>A0A501Q5J3_9FLAO</name>
<dbReference type="AlphaFoldDB" id="A0A501Q5J3"/>
<keyword evidence="3" id="KW-1185">Reference proteome</keyword>
<proteinExistence type="predicted"/>
<evidence type="ECO:0000313" key="2">
    <source>
        <dbReference type="EMBL" id="TPD67181.1"/>
    </source>
</evidence>
<dbReference type="OrthoDB" id="983155at2"/>